<dbReference type="SUPFAM" id="SSF55920">
    <property type="entry name" value="Creatinase/aminopeptidase"/>
    <property type="match status" value="1"/>
</dbReference>
<dbReference type="Proteomes" id="UP000306102">
    <property type="component" value="Unassembled WGS sequence"/>
</dbReference>
<dbReference type="Pfam" id="PF16188">
    <property type="entry name" value="Peptidase_M24_C"/>
    <property type="match status" value="1"/>
</dbReference>
<dbReference type="InterPro" id="IPR000994">
    <property type="entry name" value="Pept_M24"/>
</dbReference>
<feature type="domain" description="Peptidase M24" evidence="2">
    <location>
        <begin position="128"/>
        <end position="193"/>
    </location>
</feature>
<sequence length="267" mass="29320">MVAFILCSAQSGHAIMGSPLVKNPSGRQSGVPSGPLPDLKKDAPLCPSVGGRSTETNLCWLSSKPQASSMVCSADNVLPLPNETYIGLLVRATPTTRSLDGPVQPLFQKRRRFGALQERATDKDDGGSGFDYRHGTDHGIGSYLNVHEGPHLISFRPHVRNVSIQTSMTVTDEPGYCEDGNFGIRLENVLIVNDAGTKFNFGDKCYLSFEHITWAPYQQKLIDLSLLMPEEVDWLNTYHSKCRDVSASYTNESDMAWLKKATEPICA</sequence>
<protein>
    <recommendedName>
        <fullName evidence="6">Peptidase M24 C-terminal domain-containing protein</fullName>
    </recommendedName>
</protein>
<dbReference type="STRING" id="542762.A0A4S4E3J3"/>
<name>A0A4S4E3J3_CAMSN</name>
<gene>
    <name evidence="4" type="ORF">TEA_005462</name>
</gene>
<proteinExistence type="predicted"/>
<feature type="domain" description="Peptidase M24 C-terminal" evidence="3">
    <location>
        <begin position="206"/>
        <end position="265"/>
    </location>
</feature>
<evidence type="ECO:0000259" key="2">
    <source>
        <dbReference type="Pfam" id="PF00557"/>
    </source>
</evidence>
<keyword evidence="5" id="KW-1185">Reference proteome</keyword>
<dbReference type="InterPro" id="IPR036005">
    <property type="entry name" value="Creatinase/aminopeptidase-like"/>
</dbReference>
<evidence type="ECO:0000313" key="5">
    <source>
        <dbReference type="Proteomes" id="UP000306102"/>
    </source>
</evidence>
<accession>A0A4S4E3J3</accession>
<organism evidence="4 5">
    <name type="scientific">Camellia sinensis var. sinensis</name>
    <name type="common">China tea</name>
    <dbReference type="NCBI Taxonomy" id="542762"/>
    <lineage>
        <taxon>Eukaryota</taxon>
        <taxon>Viridiplantae</taxon>
        <taxon>Streptophyta</taxon>
        <taxon>Embryophyta</taxon>
        <taxon>Tracheophyta</taxon>
        <taxon>Spermatophyta</taxon>
        <taxon>Magnoliopsida</taxon>
        <taxon>eudicotyledons</taxon>
        <taxon>Gunneridae</taxon>
        <taxon>Pentapetalae</taxon>
        <taxon>asterids</taxon>
        <taxon>Ericales</taxon>
        <taxon>Theaceae</taxon>
        <taxon>Camellia</taxon>
    </lineage>
</organism>
<comment type="caution">
    <text evidence="4">The sequence shown here is derived from an EMBL/GenBank/DDBJ whole genome shotgun (WGS) entry which is preliminary data.</text>
</comment>
<reference evidence="4 5" key="1">
    <citation type="journal article" date="2018" name="Proc. Natl. Acad. Sci. U.S.A.">
        <title>Draft genome sequence of Camellia sinensis var. sinensis provides insights into the evolution of the tea genome and tea quality.</title>
        <authorList>
            <person name="Wei C."/>
            <person name="Yang H."/>
            <person name="Wang S."/>
            <person name="Zhao J."/>
            <person name="Liu C."/>
            <person name="Gao L."/>
            <person name="Xia E."/>
            <person name="Lu Y."/>
            <person name="Tai Y."/>
            <person name="She G."/>
            <person name="Sun J."/>
            <person name="Cao H."/>
            <person name="Tong W."/>
            <person name="Gao Q."/>
            <person name="Li Y."/>
            <person name="Deng W."/>
            <person name="Jiang X."/>
            <person name="Wang W."/>
            <person name="Chen Q."/>
            <person name="Zhang S."/>
            <person name="Li H."/>
            <person name="Wu J."/>
            <person name="Wang P."/>
            <person name="Li P."/>
            <person name="Shi C."/>
            <person name="Zheng F."/>
            <person name="Jian J."/>
            <person name="Huang B."/>
            <person name="Shan D."/>
            <person name="Shi M."/>
            <person name="Fang C."/>
            <person name="Yue Y."/>
            <person name="Li F."/>
            <person name="Li D."/>
            <person name="Wei S."/>
            <person name="Han B."/>
            <person name="Jiang C."/>
            <person name="Yin Y."/>
            <person name="Xia T."/>
            <person name="Zhang Z."/>
            <person name="Bennetzen J.L."/>
            <person name="Zhao S."/>
            <person name="Wan X."/>
        </authorList>
    </citation>
    <scope>NUCLEOTIDE SEQUENCE [LARGE SCALE GENOMIC DNA]</scope>
    <source>
        <strain evidence="5">cv. Shuchazao</strain>
        <tissue evidence="4">Leaf</tissue>
    </source>
</reference>
<dbReference type="AlphaFoldDB" id="A0A4S4E3J3"/>
<dbReference type="EMBL" id="SDRB02008199">
    <property type="protein sequence ID" value="THG09835.1"/>
    <property type="molecule type" value="Genomic_DNA"/>
</dbReference>
<dbReference type="PANTHER" id="PTHR43763:SF12">
    <property type="entry name" value="AMINOPEPTIDASE P1"/>
    <property type="match status" value="1"/>
</dbReference>
<dbReference type="InterPro" id="IPR032416">
    <property type="entry name" value="Peptidase_M24_C"/>
</dbReference>
<dbReference type="PANTHER" id="PTHR43763">
    <property type="entry name" value="XAA-PRO AMINOPEPTIDASE 1"/>
    <property type="match status" value="1"/>
</dbReference>
<evidence type="ECO:0008006" key="6">
    <source>
        <dbReference type="Google" id="ProtNLM"/>
    </source>
</evidence>
<feature type="region of interest" description="Disordered" evidence="1">
    <location>
        <begin position="17"/>
        <end position="44"/>
    </location>
</feature>
<evidence type="ECO:0000313" key="4">
    <source>
        <dbReference type="EMBL" id="THG09835.1"/>
    </source>
</evidence>
<evidence type="ECO:0000256" key="1">
    <source>
        <dbReference type="SAM" id="MobiDB-lite"/>
    </source>
</evidence>
<dbReference type="Gene3D" id="3.90.230.10">
    <property type="entry name" value="Creatinase/methionine aminopeptidase superfamily"/>
    <property type="match status" value="1"/>
</dbReference>
<dbReference type="InterPro" id="IPR050422">
    <property type="entry name" value="X-Pro_aminopeptidase_P"/>
</dbReference>
<evidence type="ECO:0000259" key="3">
    <source>
        <dbReference type="Pfam" id="PF16188"/>
    </source>
</evidence>
<dbReference type="Pfam" id="PF00557">
    <property type="entry name" value="Peptidase_M24"/>
    <property type="match status" value="1"/>
</dbReference>